<dbReference type="Pfam" id="PF20151">
    <property type="entry name" value="DUF6533"/>
    <property type="match status" value="1"/>
</dbReference>
<feature type="transmembrane region" description="Helical" evidence="1">
    <location>
        <begin position="63"/>
        <end position="85"/>
    </location>
</feature>
<name>A0A371DG03_9APHY</name>
<gene>
    <name evidence="3" type="ORF">OH76DRAFT_1504776</name>
</gene>
<evidence type="ECO:0000256" key="1">
    <source>
        <dbReference type="SAM" id="Phobius"/>
    </source>
</evidence>
<keyword evidence="1" id="KW-1133">Transmembrane helix</keyword>
<reference evidence="3 4" key="1">
    <citation type="journal article" date="2018" name="Biotechnol. Biofuels">
        <title>Integrative visual omics of the white-rot fungus Polyporus brumalis exposes the biotechnological potential of its oxidative enzymes for delignifying raw plant biomass.</title>
        <authorList>
            <person name="Miyauchi S."/>
            <person name="Rancon A."/>
            <person name="Drula E."/>
            <person name="Hage H."/>
            <person name="Chaduli D."/>
            <person name="Favel A."/>
            <person name="Grisel S."/>
            <person name="Henrissat B."/>
            <person name="Herpoel-Gimbert I."/>
            <person name="Ruiz-Duenas F.J."/>
            <person name="Chevret D."/>
            <person name="Hainaut M."/>
            <person name="Lin J."/>
            <person name="Wang M."/>
            <person name="Pangilinan J."/>
            <person name="Lipzen A."/>
            <person name="Lesage-Meessen L."/>
            <person name="Navarro D."/>
            <person name="Riley R."/>
            <person name="Grigoriev I.V."/>
            <person name="Zhou S."/>
            <person name="Raouche S."/>
            <person name="Rosso M.N."/>
        </authorList>
    </citation>
    <scope>NUCLEOTIDE SEQUENCE [LARGE SCALE GENOMIC DNA]</scope>
    <source>
        <strain evidence="3 4">BRFM 1820</strain>
    </source>
</reference>
<accession>A0A371DG03</accession>
<evidence type="ECO:0000313" key="4">
    <source>
        <dbReference type="Proteomes" id="UP000256964"/>
    </source>
</evidence>
<feature type="transmembrane region" description="Helical" evidence="1">
    <location>
        <begin position="106"/>
        <end position="126"/>
    </location>
</feature>
<organism evidence="3 4">
    <name type="scientific">Lentinus brumalis</name>
    <dbReference type="NCBI Taxonomy" id="2498619"/>
    <lineage>
        <taxon>Eukaryota</taxon>
        <taxon>Fungi</taxon>
        <taxon>Dikarya</taxon>
        <taxon>Basidiomycota</taxon>
        <taxon>Agaricomycotina</taxon>
        <taxon>Agaricomycetes</taxon>
        <taxon>Polyporales</taxon>
        <taxon>Polyporaceae</taxon>
        <taxon>Lentinus</taxon>
    </lineage>
</organism>
<dbReference type="InterPro" id="IPR045340">
    <property type="entry name" value="DUF6533"/>
</dbReference>
<feature type="domain" description="DUF6533" evidence="2">
    <location>
        <begin position="35"/>
        <end position="71"/>
    </location>
</feature>
<dbReference type="STRING" id="139420.A0A371DG03"/>
<feature type="transmembrane region" description="Helical" evidence="1">
    <location>
        <begin position="21"/>
        <end position="43"/>
    </location>
</feature>
<keyword evidence="1" id="KW-0472">Membrane</keyword>
<sequence>MDNLVVTRKFNLAARSKCITGHHFVTITLLKGCFSALFLYEYFLTFDLEVEYFWRSRLTRATALYFANRYTNVALAITNVIELVVKTESDQVTFSVLRVHAVTDRNCCYTLVVLLAAMVSPAILAVRSVPLPGNLGESLTDFSPCSISSSAPMGIRLPLLCMPVPCPSPCRCPNTTSELLEY</sequence>
<protein>
    <recommendedName>
        <fullName evidence="2">DUF6533 domain-containing protein</fullName>
    </recommendedName>
</protein>
<keyword evidence="1" id="KW-0812">Transmembrane</keyword>
<evidence type="ECO:0000259" key="2">
    <source>
        <dbReference type="Pfam" id="PF20151"/>
    </source>
</evidence>
<dbReference type="EMBL" id="KZ857394">
    <property type="protein sequence ID" value="RDX51438.1"/>
    <property type="molecule type" value="Genomic_DNA"/>
</dbReference>
<proteinExistence type="predicted"/>
<keyword evidence="4" id="KW-1185">Reference proteome</keyword>
<dbReference type="OrthoDB" id="2757127at2759"/>
<dbReference type="Proteomes" id="UP000256964">
    <property type="component" value="Unassembled WGS sequence"/>
</dbReference>
<evidence type="ECO:0000313" key="3">
    <source>
        <dbReference type="EMBL" id="RDX51438.1"/>
    </source>
</evidence>
<dbReference type="AlphaFoldDB" id="A0A371DG03"/>